<evidence type="ECO:0000256" key="2">
    <source>
        <dbReference type="ARBA" id="ARBA00022803"/>
    </source>
</evidence>
<keyword evidence="1" id="KW-0677">Repeat</keyword>
<dbReference type="Proteomes" id="UP001152795">
    <property type="component" value="Unassembled WGS sequence"/>
</dbReference>
<feature type="compositionally biased region" description="Basic residues" evidence="3">
    <location>
        <begin position="401"/>
        <end position="411"/>
    </location>
</feature>
<comment type="caution">
    <text evidence="4">The sequence shown here is derived from an EMBL/GenBank/DDBJ whole genome shotgun (WGS) entry which is preliminary data.</text>
</comment>
<dbReference type="OrthoDB" id="10263032at2759"/>
<dbReference type="PIRSF" id="PIRSF000422">
    <property type="entry name" value="N-terminal-AcTrfase-A_aux_su"/>
    <property type="match status" value="1"/>
</dbReference>
<dbReference type="InterPro" id="IPR021183">
    <property type="entry name" value="NatA_aux_su"/>
</dbReference>
<dbReference type="AlphaFoldDB" id="A0A7D9DHK1"/>
<dbReference type="EMBL" id="CACRXK020000785">
    <property type="protein sequence ID" value="CAB3984789.1"/>
    <property type="molecule type" value="Genomic_DNA"/>
</dbReference>
<sequence>MLLYQNMIIRESGKMKDALDHLITHEHQIPDKLAVTELKACINLELDNLKEARKYYWELLDRNPENVGYYQQLEKSIQPKDTQERMKIYRTMAEKFPRAQCPKRLPLNFLTGSEFAEKLDRYMRPAIRKGVPPLFVNLRSLYDNKEKLKSIEDIVLQYEKCLLERSCFDETESMKESPTVLLWTRCYLAQHYDIVGNTKLALEYIDKALEHTPTLIEAYMIKARIYKHGGNIVQAAFWMDEARSLDTADRYVNSKCAKYQMRANEIAKAERTCGLFTREGSLASENLNEMQCMWFQSECGRAYKRLGNYGEALKKCHEMEKHFEEITEDQFDFHSYCLRKMTLCAYVRLLRLEDSLRGHHFYFTVAKLAIECYLDLYDKPLSDGNKDSLASTDNLSEKDLKKKKSKQRRAAKKAEIQEKGKDSKDVNQKNEGSEENKLDADTLAKVEDPLSEAVKFLKPLQTFCSDNIETHLQAFEIYYRKDKLLLMLQSVKRAVKVNPTHAKLHECLVKLNKKVTSSQNLEESVVEVMKTEMKPLFGGLDLLDFNNEFLNKHKFSLPHQLAGAAMMYLLEPSKQSEAISIATSLGEDMNERTIECKRALLLPLLL</sequence>
<dbReference type="SUPFAM" id="SSF48452">
    <property type="entry name" value="TPR-like"/>
    <property type="match status" value="1"/>
</dbReference>
<evidence type="ECO:0000256" key="3">
    <source>
        <dbReference type="SAM" id="MobiDB-lite"/>
    </source>
</evidence>
<dbReference type="InterPro" id="IPR011990">
    <property type="entry name" value="TPR-like_helical_dom_sf"/>
</dbReference>
<keyword evidence="5" id="KW-1185">Reference proteome</keyword>
<feature type="compositionally biased region" description="Basic and acidic residues" evidence="3">
    <location>
        <begin position="412"/>
        <end position="442"/>
    </location>
</feature>
<dbReference type="GO" id="GO:0031415">
    <property type="term" value="C:NatA complex"/>
    <property type="evidence" value="ECO:0007669"/>
    <property type="project" value="TreeGrafter"/>
</dbReference>
<name>A0A7D9DHK1_PARCT</name>
<dbReference type="PANTHER" id="PTHR22767">
    <property type="entry name" value="N-TERMINAL ACETYLTRANSFERASE-RELATED"/>
    <property type="match status" value="1"/>
</dbReference>
<evidence type="ECO:0000256" key="1">
    <source>
        <dbReference type="ARBA" id="ARBA00022737"/>
    </source>
</evidence>
<evidence type="ECO:0000313" key="5">
    <source>
        <dbReference type="Proteomes" id="UP001152795"/>
    </source>
</evidence>
<dbReference type="SMART" id="SM00028">
    <property type="entry name" value="TPR"/>
    <property type="match status" value="5"/>
</dbReference>
<gene>
    <name evidence="4" type="ORF">PACLA_8A016122</name>
</gene>
<evidence type="ECO:0000313" key="4">
    <source>
        <dbReference type="EMBL" id="CAB3984789.1"/>
    </source>
</evidence>
<feature type="region of interest" description="Disordered" evidence="3">
    <location>
        <begin position="388"/>
        <end position="442"/>
    </location>
</feature>
<protein>
    <submittedName>
        <fullName evidence="4">N-alpha-acetyltransferase 15, auxiliary subunit-like</fullName>
    </submittedName>
</protein>
<organism evidence="4 5">
    <name type="scientific">Paramuricea clavata</name>
    <name type="common">Red gorgonian</name>
    <name type="synonym">Violescent sea-whip</name>
    <dbReference type="NCBI Taxonomy" id="317549"/>
    <lineage>
        <taxon>Eukaryota</taxon>
        <taxon>Metazoa</taxon>
        <taxon>Cnidaria</taxon>
        <taxon>Anthozoa</taxon>
        <taxon>Octocorallia</taxon>
        <taxon>Malacalcyonacea</taxon>
        <taxon>Plexauridae</taxon>
        <taxon>Paramuricea</taxon>
    </lineage>
</organism>
<keyword evidence="2" id="KW-0802">TPR repeat</keyword>
<dbReference type="Pfam" id="PF12569">
    <property type="entry name" value="NatA_aux_su"/>
    <property type="match status" value="1"/>
</dbReference>
<reference evidence="4" key="1">
    <citation type="submission" date="2020-04" db="EMBL/GenBank/DDBJ databases">
        <authorList>
            <person name="Alioto T."/>
            <person name="Alioto T."/>
            <person name="Gomez Garrido J."/>
        </authorList>
    </citation>
    <scope>NUCLEOTIDE SEQUENCE</scope>
    <source>
        <strain evidence="4">A484AB</strain>
    </source>
</reference>
<dbReference type="PANTHER" id="PTHR22767:SF2">
    <property type="entry name" value="N(ALPHA)-ACETYLTRANSFERASE 15_16, ISOFORM A"/>
    <property type="match status" value="1"/>
</dbReference>
<proteinExistence type="predicted"/>
<dbReference type="Gene3D" id="1.25.40.1010">
    <property type="match status" value="1"/>
</dbReference>
<dbReference type="InterPro" id="IPR019734">
    <property type="entry name" value="TPR_rpt"/>
</dbReference>
<dbReference type="Gene3D" id="1.25.40.1040">
    <property type="match status" value="1"/>
</dbReference>
<accession>A0A7D9DHK1</accession>